<dbReference type="Proteomes" id="UP000736335">
    <property type="component" value="Unassembled WGS sequence"/>
</dbReference>
<reference evidence="3" key="2">
    <citation type="submission" date="2020-11" db="EMBL/GenBank/DDBJ databases">
        <authorList>
            <consortium name="DOE Joint Genome Institute"/>
            <person name="Kuo A."/>
            <person name="Miyauchi S."/>
            <person name="Kiss E."/>
            <person name="Drula E."/>
            <person name="Kohler A."/>
            <person name="Sanchez-Garcia M."/>
            <person name="Andreopoulos B."/>
            <person name="Barry K.W."/>
            <person name="Bonito G."/>
            <person name="Buee M."/>
            <person name="Carver A."/>
            <person name="Chen C."/>
            <person name="Cichocki N."/>
            <person name="Clum A."/>
            <person name="Culley D."/>
            <person name="Crous P.W."/>
            <person name="Fauchery L."/>
            <person name="Girlanda M."/>
            <person name="Hayes R."/>
            <person name="Keri Z."/>
            <person name="Labutti K."/>
            <person name="Lipzen A."/>
            <person name="Lombard V."/>
            <person name="Magnuson J."/>
            <person name="Maillard F."/>
            <person name="Morin E."/>
            <person name="Murat C."/>
            <person name="Nolan M."/>
            <person name="Ohm R."/>
            <person name="Pangilinan J."/>
            <person name="Pereira M."/>
            <person name="Perotto S."/>
            <person name="Peter M."/>
            <person name="Riley R."/>
            <person name="Sitrit Y."/>
            <person name="Stielow B."/>
            <person name="Szollosi G."/>
            <person name="Zifcakova L."/>
            <person name="Stursova M."/>
            <person name="Spatafora J.W."/>
            <person name="Tedersoo L."/>
            <person name="Vaario L.-M."/>
            <person name="Yamada A."/>
            <person name="Yan M."/>
            <person name="Wang P."/>
            <person name="Xu J."/>
            <person name="Bruns T."/>
            <person name="Baldrian P."/>
            <person name="Vilgalys R."/>
            <person name="Henrissat B."/>
            <person name="Grigoriev I.V."/>
            <person name="Hibbett D."/>
            <person name="Nagy L.G."/>
            <person name="Martin F.M."/>
        </authorList>
    </citation>
    <scope>NUCLEOTIDE SEQUENCE</scope>
    <source>
        <strain evidence="3">UH-Tt-Lm1</strain>
    </source>
</reference>
<name>A0A9P6L8V6_9AGAM</name>
<feature type="compositionally biased region" description="Low complexity" evidence="1">
    <location>
        <begin position="624"/>
        <end position="639"/>
    </location>
</feature>
<sequence length="799" mass="88135">MSELPLADATPLRVTGVLFQNLIFAFEPQDIPDGALILRTLKRNGAIIVDEVEDAAIVLIDTELPGASDLLCEAASKVVLHYSWVNKSLNAGGPLLETSNWGDCRVTPENISQDFGYVPPPPSSNPQLQTPRPTPEDHPYSFSTPSRSSQSSAGMAPPSSQPPYTPTPSQWSLESMMLQQQTPQLPPASQVVPYSSQPTQQPSMFPFPMSQPTDIGAMTYGQQPAWSPFHPGPYGMVQPPTMEDVRRAYEIMMMMWFQRPPMHQQFPPPPTPTQPNPTFHPPPPPPAQNPSNTVNTQLEAPRVSGAAVTVMVSRQDSTSSNDPGDFSGGPSSEALLTHSLVRPDPTPPYPPPDNTAGQLTVSTPSRIHPKLFEFDVGKSMMFCVPIILKNRGKIAEIFRATGGGFTDDVEDADYVVLGQWEEHYFDEMWYSAQDSNKPIVTPAFVIDSYEKGLLMDPNDYPTRGPEKPRKDGPKRAKWRPATGGRKRRGRGRGGASFVAPPSTPSGEAPKWLRFYKEAEHVKSLQYIGAMFKKNAELTYDALAIHLHNKMSNHTINSWKKYCLHYEDAIEDLRNRAISNAEKRAIPEDTVMADATGTEAAGTALPIAPESTSQQADPRHSGPEQNISQQPISQPKSSQQATPQPAIVQQPIAKPTIPRNSIPQLTIPQQPISQRVTPQPAIPKQEPPQPTLAQQPTTQPVIAQKAISPHRSQPPPLQYKKVAESGPVLVKAEPLDEDQLDFAFATDVLSSWKPNEESDAALWKRMEIMRPSATASSWEAFCEKHWSRFEHFFSSQPART</sequence>
<dbReference type="OrthoDB" id="3267102at2759"/>
<dbReference type="Gene3D" id="3.40.50.10190">
    <property type="entry name" value="BRCT domain"/>
    <property type="match status" value="1"/>
</dbReference>
<dbReference type="SMART" id="SM00292">
    <property type="entry name" value="BRCT"/>
    <property type="match status" value="2"/>
</dbReference>
<reference evidence="3" key="1">
    <citation type="journal article" date="2020" name="Nat. Commun.">
        <title>Large-scale genome sequencing of mycorrhizal fungi provides insights into the early evolution of symbiotic traits.</title>
        <authorList>
            <person name="Miyauchi S."/>
            <person name="Kiss E."/>
            <person name="Kuo A."/>
            <person name="Drula E."/>
            <person name="Kohler A."/>
            <person name="Sanchez-Garcia M."/>
            <person name="Morin E."/>
            <person name="Andreopoulos B."/>
            <person name="Barry K.W."/>
            <person name="Bonito G."/>
            <person name="Buee M."/>
            <person name="Carver A."/>
            <person name="Chen C."/>
            <person name="Cichocki N."/>
            <person name="Clum A."/>
            <person name="Culley D."/>
            <person name="Crous P.W."/>
            <person name="Fauchery L."/>
            <person name="Girlanda M."/>
            <person name="Hayes R.D."/>
            <person name="Keri Z."/>
            <person name="LaButti K."/>
            <person name="Lipzen A."/>
            <person name="Lombard V."/>
            <person name="Magnuson J."/>
            <person name="Maillard F."/>
            <person name="Murat C."/>
            <person name="Nolan M."/>
            <person name="Ohm R.A."/>
            <person name="Pangilinan J."/>
            <person name="Pereira M.F."/>
            <person name="Perotto S."/>
            <person name="Peter M."/>
            <person name="Pfister S."/>
            <person name="Riley R."/>
            <person name="Sitrit Y."/>
            <person name="Stielow J.B."/>
            <person name="Szollosi G."/>
            <person name="Zifcakova L."/>
            <person name="Stursova M."/>
            <person name="Spatafora J.W."/>
            <person name="Tedersoo L."/>
            <person name="Vaario L.M."/>
            <person name="Yamada A."/>
            <person name="Yan M."/>
            <person name="Wang P."/>
            <person name="Xu J."/>
            <person name="Bruns T."/>
            <person name="Baldrian P."/>
            <person name="Vilgalys R."/>
            <person name="Dunand C."/>
            <person name="Henrissat B."/>
            <person name="Grigoriev I.V."/>
            <person name="Hibbett D."/>
            <person name="Nagy L.G."/>
            <person name="Martin F.M."/>
        </authorList>
    </citation>
    <scope>NUCLEOTIDE SEQUENCE</scope>
    <source>
        <strain evidence="3">UH-Tt-Lm1</strain>
    </source>
</reference>
<feature type="compositionally biased region" description="Low complexity" evidence="1">
    <location>
        <begin position="141"/>
        <end position="152"/>
    </location>
</feature>
<feature type="region of interest" description="Disordered" evidence="1">
    <location>
        <begin position="262"/>
        <end position="294"/>
    </location>
</feature>
<dbReference type="PROSITE" id="PS50172">
    <property type="entry name" value="BRCT"/>
    <property type="match status" value="1"/>
</dbReference>
<keyword evidence="4" id="KW-1185">Reference proteome</keyword>
<protein>
    <recommendedName>
        <fullName evidence="2">BRCT domain-containing protein</fullName>
    </recommendedName>
</protein>
<feature type="compositionally biased region" description="Polar residues" evidence="1">
    <location>
        <begin position="312"/>
        <end position="322"/>
    </location>
</feature>
<feature type="region of interest" description="Disordered" evidence="1">
    <location>
        <begin position="600"/>
        <end position="644"/>
    </location>
</feature>
<feature type="region of interest" description="Disordered" evidence="1">
    <location>
        <begin position="312"/>
        <end position="361"/>
    </location>
</feature>
<feature type="domain" description="BRCT" evidence="2">
    <location>
        <begin position="390"/>
        <end position="462"/>
    </location>
</feature>
<feature type="compositionally biased region" description="Pro residues" evidence="1">
    <location>
        <begin position="344"/>
        <end position="353"/>
    </location>
</feature>
<evidence type="ECO:0000313" key="4">
    <source>
        <dbReference type="Proteomes" id="UP000736335"/>
    </source>
</evidence>
<gene>
    <name evidence="3" type="ORF">BJ322DRAFT_703483</name>
</gene>
<dbReference type="InterPro" id="IPR001357">
    <property type="entry name" value="BRCT_dom"/>
</dbReference>
<dbReference type="PRINTS" id="PR01217">
    <property type="entry name" value="PRICHEXTENSN"/>
</dbReference>
<evidence type="ECO:0000259" key="2">
    <source>
        <dbReference type="PROSITE" id="PS50172"/>
    </source>
</evidence>
<feature type="compositionally biased region" description="Pro residues" evidence="1">
    <location>
        <begin position="266"/>
        <end position="288"/>
    </location>
</feature>
<dbReference type="EMBL" id="WIUZ02000005">
    <property type="protein sequence ID" value="KAF9787154.1"/>
    <property type="molecule type" value="Genomic_DNA"/>
</dbReference>
<feature type="region of interest" description="Disordered" evidence="1">
    <location>
        <begin position="456"/>
        <end position="504"/>
    </location>
</feature>
<dbReference type="InterPro" id="IPR036420">
    <property type="entry name" value="BRCT_dom_sf"/>
</dbReference>
<evidence type="ECO:0000313" key="3">
    <source>
        <dbReference type="EMBL" id="KAF9787154.1"/>
    </source>
</evidence>
<dbReference type="SUPFAM" id="SSF52113">
    <property type="entry name" value="BRCT domain"/>
    <property type="match status" value="1"/>
</dbReference>
<feature type="compositionally biased region" description="Polar residues" evidence="1">
    <location>
        <begin position="657"/>
        <end position="676"/>
    </location>
</feature>
<feature type="region of interest" description="Disordered" evidence="1">
    <location>
        <begin position="656"/>
        <end position="698"/>
    </location>
</feature>
<dbReference type="AlphaFoldDB" id="A0A9P6L8V6"/>
<comment type="caution">
    <text evidence="3">The sequence shown here is derived from an EMBL/GenBank/DDBJ whole genome shotgun (WGS) entry which is preliminary data.</text>
</comment>
<evidence type="ECO:0000256" key="1">
    <source>
        <dbReference type="SAM" id="MobiDB-lite"/>
    </source>
</evidence>
<feature type="region of interest" description="Disordered" evidence="1">
    <location>
        <begin position="112"/>
        <end position="203"/>
    </location>
</feature>
<organism evidence="3 4">
    <name type="scientific">Thelephora terrestris</name>
    <dbReference type="NCBI Taxonomy" id="56493"/>
    <lineage>
        <taxon>Eukaryota</taxon>
        <taxon>Fungi</taxon>
        <taxon>Dikarya</taxon>
        <taxon>Basidiomycota</taxon>
        <taxon>Agaricomycotina</taxon>
        <taxon>Agaricomycetes</taxon>
        <taxon>Thelephorales</taxon>
        <taxon>Thelephoraceae</taxon>
        <taxon>Thelephora</taxon>
    </lineage>
</organism>
<feature type="compositionally biased region" description="Basic and acidic residues" evidence="1">
    <location>
        <begin position="464"/>
        <end position="474"/>
    </location>
</feature>
<proteinExistence type="predicted"/>
<feature type="compositionally biased region" description="Polar residues" evidence="1">
    <location>
        <begin position="192"/>
        <end position="203"/>
    </location>
</feature>
<accession>A0A9P6L8V6</accession>